<accession>A0ABQ4SLF5</accession>
<dbReference type="PANTHER" id="PTHR37955">
    <property type="entry name" value="TELLURITE RESISTANCE PROTEIN TEHA"/>
    <property type="match status" value="1"/>
</dbReference>
<sequence>MRAAPGARPEETAMSRAASIPIIPASFFGMVLGLVGLGTAWRAAAQLWGAPAVIGESVMLLGVVVWAVVLVLYAAKWFVARGLAIDEARHAVQCCFIGLAGVATLLVALAALPYARPLAFVLFGLGALFTLGFAVWRTGGLWHGDREAAATTPVLYLPTVAGGFVTATAASAFGLRDVAQLAFGAALLSWLAIESVLLHRFYTAPRLSAALRPTLGIQLAPPAVGGVAWLSLGGDPGGVVALGLLGYALLQALVLLRLLPFIREHGVSAGYWAFSFGATALATLSLRVAASGTTPFVTGLAPLIFVAANVLVVGLAVGTLRLLLAGKLIAPAAPLPQPAPAATLGPAH</sequence>
<dbReference type="EMBL" id="BPQQ01000100">
    <property type="protein sequence ID" value="GJE04052.1"/>
    <property type="molecule type" value="Genomic_DNA"/>
</dbReference>
<proteinExistence type="predicted"/>
<reference evidence="6" key="2">
    <citation type="submission" date="2021-08" db="EMBL/GenBank/DDBJ databases">
        <authorList>
            <person name="Tani A."/>
            <person name="Ola A."/>
            <person name="Ogura Y."/>
            <person name="Katsura K."/>
            <person name="Hayashi T."/>
        </authorList>
    </citation>
    <scope>NUCLEOTIDE SEQUENCE</scope>
    <source>
        <strain evidence="6">DSM 17168</strain>
    </source>
</reference>
<feature type="transmembrane region" description="Helical" evidence="5">
    <location>
        <begin position="118"/>
        <end position="142"/>
    </location>
</feature>
<comment type="caution">
    <text evidence="6">The sequence shown here is derived from an EMBL/GenBank/DDBJ whole genome shotgun (WGS) entry which is preliminary data.</text>
</comment>
<evidence type="ECO:0000256" key="5">
    <source>
        <dbReference type="SAM" id="Phobius"/>
    </source>
</evidence>
<dbReference type="NCBIfam" id="NF008032">
    <property type="entry name" value="PRK10764.1"/>
    <property type="match status" value="1"/>
</dbReference>
<feature type="transmembrane region" description="Helical" evidence="5">
    <location>
        <begin position="154"/>
        <end position="175"/>
    </location>
</feature>
<feature type="transmembrane region" description="Helical" evidence="5">
    <location>
        <begin position="20"/>
        <end position="38"/>
    </location>
</feature>
<feature type="transmembrane region" description="Helical" evidence="5">
    <location>
        <begin position="91"/>
        <end position="112"/>
    </location>
</feature>
<dbReference type="InterPro" id="IPR052951">
    <property type="entry name" value="Tellurite_res_ion_channel"/>
</dbReference>
<dbReference type="Proteomes" id="UP001055153">
    <property type="component" value="Unassembled WGS sequence"/>
</dbReference>
<dbReference type="Pfam" id="PF03595">
    <property type="entry name" value="SLAC1"/>
    <property type="match status" value="1"/>
</dbReference>
<evidence type="ECO:0000313" key="7">
    <source>
        <dbReference type="Proteomes" id="UP001055153"/>
    </source>
</evidence>
<evidence type="ECO:0000256" key="3">
    <source>
        <dbReference type="ARBA" id="ARBA00022989"/>
    </source>
</evidence>
<keyword evidence="7" id="KW-1185">Reference proteome</keyword>
<feature type="transmembrane region" description="Helical" evidence="5">
    <location>
        <begin position="238"/>
        <end position="259"/>
    </location>
</feature>
<feature type="transmembrane region" description="Helical" evidence="5">
    <location>
        <begin position="214"/>
        <end position="232"/>
    </location>
</feature>
<keyword evidence="3 5" id="KW-1133">Transmembrane helix</keyword>
<evidence type="ECO:0000313" key="6">
    <source>
        <dbReference type="EMBL" id="GJE04052.1"/>
    </source>
</evidence>
<dbReference type="InterPro" id="IPR038665">
    <property type="entry name" value="Voltage-dep_anion_channel_sf"/>
</dbReference>
<comment type="subcellular location">
    <subcellularLocation>
        <location evidence="1">Membrane</location>
        <topology evidence="1">Multi-pass membrane protein</topology>
    </subcellularLocation>
</comment>
<reference evidence="6" key="1">
    <citation type="journal article" date="2021" name="Front. Microbiol.">
        <title>Comprehensive Comparative Genomics and Phenotyping of Methylobacterium Species.</title>
        <authorList>
            <person name="Alessa O."/>
            <person name="Ogura Y."/>
            <person name="Fujitani Y."/>
            <person name="Takami H."/>
            <person name="Hayashi T."/>
            <person name="Sahin N."/>
            <person name="Tani A."/>
        </authorList>
    </citation>
    <scope>NUCLEOTIDE SEQUENCE</scope>
    <source>
        <strain evidence="6">DSM 17168</strain>
    </source>
</reference>
<dbReference type="InterPro" id="IPR004695">
    <property type="entry name" value="SLAC1/Mae1/Ssu1/TehA"/>
</dbReference>
<protein>
    <submittedName>
        <fullName evidence="6">Tellurite resistance protein TehA</fullName>
    </submittedName>
</protein>
<dbReference type="Gene3D" id="1.50.10.150">
    <property type="entry name" value="Voltage-dependent anion channel"/>
    <property type="match status" value="1"/>
</dbReference>
<feature type="transmembrane region" description="Helical" evidence="5">
    <location>
        <begin position="296"/>
        <end position="317"/>
    </location>
</feature>
<gene>
    <name evidence="6" type="primary">tehA</name>
    <name evidence="6" type="ORF">GMJLKIPL_6012</name>
</gene>
<feature type="transmembrane region" description="Helical" evidence="5">
    <location>
        <begin position="271"/>
        <end position="290"/>
    </location>
</feature>
<evidence type="ECO:0000256" key="1">
    <source>
        <dbReference type="ARBA" id="ARBA00004141"/>
    </source>
</evidence>
<organism evidence="6 7">
    <name type="scientific">Methylobacterium isbiliense</name>
    <dbReference type="NCBI Taxonomy" id="315478"/>
    <lineage>
        <taxon>Bacteria</taxon>
        <taxon>Pseudomonadati</taxon>
        <taxon>Pseudomonadota</taxon>
        <taxon>Alphaproteobacteria</taxon>
        <taxon>Hyphomicrobiales</taxon>
        <taxon>Methylobacteriaceae</taxon>
        <taxon>Methylobacterium</taxon>
    </lineage>
</organism>
<evidence type="ECO:0000256" key="2">
    <source>
        <dbReference type="ARBA" id="ARBA00022692"/>
    </source>
</evidence>
<name>A0ABQ4SLF5_9HYPH</name>
<keyword evidence="2 5" id="KW-0812">Transmembrane</keyword>
<feature type="transmembrane region" description="Helical" evidence="5">
    <location>
        <begin position="58"/>
        <end position="79"/>
    </location>
</feature>
<keyword evidence="4 5" id="KW-0472">Membrane</keyword>
<feature type="transmembrane region" description="Helical" evidence="5">
    <location>
        <begin position="181"/>
        <end position="202"/>
    </location>
</feature>
<evidence type="ECO:0000256" key="4">
    <source>
        <dbReference type="ARBA" id="ARBA00023136"/>
    </source>
</evidence>
<dbReference type="PANTHER" id="PTHR37955:SF1">
    <property type="entry name" value="DEP DOMAIN-CONTAINING PROTEIN"/>
    <property type="match status" value="1"/>
</dbReference>